<dbReference type="Proteomes" id="UP001189429">
    <property type="component" value="Unassembled WGS sequence"/>
</dbReference>
<feature type="region of interest" description="Disordered" evidence="1">
    <location>
        <begin position="342"/>
        <end position="377"/>
    </location>
</feature>
<name>A0ABN9PW70_9DINO</name>
<evidence type="ECO:0000256" key="1">
    <source>
        <dbReference type="SAM" id="MobiDB-lite"/>
    </source>
</evidence>
<feature type="compositionally biased region" description="Basic and acidic residues" evidence="1">
    <location>
        <begin position="344"/>
        <end position="367"/>
    </location>
</feature>
<dbReference type="EMBL" id="CAUYUJ010001525">
    <property type="protein sequence ID" value="CAK0796343.1"/>
    <property type="molecule type" value="Genomic_DNA"/>
</dbReference>
<keyword evidence="3" id="KW-1185">Reference proteome</keyword>
<gene>
    <name evidence="2" type="ORF">PCOR1329_LOCUS5748</name>
</gene>
<proteinExistence type="predicted"/>
<sequence length="658" mass="72373">MAARTLDIREAQVLVHYPDEDLSWHHRVLLHRVEGALWLGLTPDHEIARVDLGTLWHHVLDRSSAFPAQFAPLVYAFDPIDGQTLRDAKRQAQRRAALLGGGEAEDAEEYVRLLASVTDARFGEAVPADVIEDGDRCVSLGDRDVCMIDGEPRFVELVPRGERDIRVQSCREDVEDIRGLGDHRSRVGRRDLDFRDAVESMREVTVADWPDQGPWSCLEYLKSTALGAGNLLTYQAERQRLSGVAGDGAQGHEHRCHLETLRRAICHDQLNVVNLTCFEHIVRRAIQVEMAAEKNPRHPGFSGLEDVLAGARSVSGSAHVPRHLEHVTNRQKDRAQILKQQRLYQEEATKRRSVKGDGKGETGDGSRAKQKAKVKRGGGACAVGLAEPASGAHRRPGVSELPKKYWWLDGHWLHNDPFPLPMQHEEERPTGAARSALAHVVAGVIGYGEPPRGATHGERPLRAILKSADQSELEPRHLASYDPDKLHIASGALRPVPASAMPPEAAAGYLRHFEGQVGLAALELEARLQTAGGLPTPYWDPALRGDRSARRDFVRWLAAAGAVGFRRAIKSRFGAFFAHKKYGRIRFICDARQANLCHRRPPRTVLGGPASLSELDLSPLAEALGGFGGALELPLDLHASSADVKDCFYQLEVGGVAS</sequence>
<protein>
    <submittedName>
        <fullName evidence="2">Uncharacterized protein</fullName>
    </submittedName>
</protein>
<organism evidence="2 3">
    <name type="scientific">Prorocentrum cordatum</name>
    <dbReference type="NCBI Taxonomy" id="2364126"/>
    <lineage>
        <taxon>Eukaryota</taxon>
        <taxon>Sar</taxon>
        <taxon>Alveolata</taxon>
        <taxon>Dinophyceae</taxon>
        <taxon>Prorocentrales</taxon>
        <taxon>Prorocentraceae</taxon>
        <taxon>Prorocentrum</taxon>
    </lineage>
</organism>
<evidence type="ECO:0000313" key="2">
    <source>
        <dbReference type="EMBL" id="CAK0796343.1"/>
    </source>
</evidence>
<reference evidence="2" key="1">
    <citation type="submission" date="2023-10" db="EMBL/GenBank/DDBJ databases">
        <authorList>
            <person name="Chen Y."/>
            <person name="Shah S."/>
            <person name="Dougan E. K."/>
            <person name="Thang M."/>
            <person name="Chan C."/>
        </authorList>
    </citation>
    <scope>NUCLEOTIDE SEQUENCE [LARGE SCALE GENOMIC DNA]</scope>
</reference>
<evidence type="ECO:0000313" key="3">
    <source>
        <dbReference type="Proteomes" id="UP001189429"/>
    </source>
</evidence>
<accession>A0ABN9PW70</accession>
<comment type="caution">
    <text evidence="2">The sequence shown here is derived from an EMBL/GenBank/DDBJ whole genome shotgun (WGS) entry which is preliminary data.</text>
</comment>